<comment type="caution">
    <text evidence="2">The sequence shown here is derived from an EMBL/GenBank/DDBJ whole genome shotgun (WGS) entry which is preliminary data.</text>
</comment>
<evidence type="ECO:0000313" key="3">
    <source>
        <dbReference type="Proteomes" id="UP000637906"/>
    </source>
</evidence>
<organism evidence="2 3">
    <name type="scientific">Candidatus Mesenet longicola</name>
    <dbReference type="NCBI Taxonomy" id="1892558"/>
    <lineage>
        <taxon>Bacteria</taxon>
        <taxon>Pseudomonadati</taxon>
        <taxon>Pseudomonadota</taxon>
        <taxon>Alphaproteobacteria</taxon>
        <taxon>Rickettsiales</taxon>
        <taxon>Anaplasmataceae</taxon>
        <taxon>Candidatus Mesenet</taxon>
    </lineage>
</organism>
<evidence type="ECO:0000256" key="1">
    <source>
        <dbReference type="SAM" id="MobiDB-lite"/>
    </source>
</evidence>
<evidence type="ECO:0000313" key="2">
    <source>
        <dbReference type="EMBL" id="GHM59568.1"/>
    </source>
</evidence>
<accession>A0A8J3MP21</accession>
<protein>
    <submittedName>
        <fullName evidence="2">Uncharacterized protein</fullName>
    </submittedName>
</protein>
<sequence length="71" mass="7798">MAKGGKVAKTASKNNPAQRKKGIVQKLYGDKSVRPVKYIDRTVGAEYMAAQYDNGSIVEDKNGNPLKWSNI</sequence>
<reference evidence="2 3" key="1">
    <citation type="journal article" date="2021" name="Microb. Ecol.">
        <title>Candidatus Mesenet longicola: Novel Endosymbionts of Brontispa longissima that Induce Cytoplasmic Incompatibility.</title>
        <authorList>
            <person name="Takano S."/>
            <person name="Gotoh Y."/>
            <person name="Hayashi T."/>
        </authorList>
    </citation>
    <scope>NUCLEOTIDE SEQUENCE [LARGE SCALE GENOMIC DNA]</scope>
    <source>
        <strain evidence="2">L5</strain>
    </source>
</reference>
<dbReference type="Proteomes" id="UP000637906">
    <property type="component" value="Unassembled WGS sequence"/>
</dbReference>
<gene>
    <name evidence="2" type="ORF">sL5_05610</name>
</gene>
<dbReference type="EMBL" id="BNGU01000019">
    <property type="protein sequence ID" value="GHM59568.1"/>
    <property type="molecule type" value="Genomic_DNA"/>
</dbReference>
<dbReference type="AlphaFoldDB" id="A0A8J3MP21"/>
<name>A0A8J3MP21_9RICK</name>
<feature type="region of interest" description="Disordered" evidence="1">
    <location>
        <begin position="1"/>
        <end position="22"/>
    </location>
</feature>
<keyword evidence="3" id="KW-1185">Reference proteome</keyword>
<proteinExistence type="predicted"/>